<gene>
    <name evidence="7" type="ORF">AWC16_10320</name>
</gene>
<keyword evidence="2 4" id="KW-0560">Oxidoreductase</keyword>
<accession>A0A1X1YKE7</accession>
<dbReference type="InterPro" id="IPR016162">
    <property type="entry name" value="Ald_DH_N"/>
</dbReference>
<dbReference type="STRING" id="1108812.AWC16_10320"/>
<dbReference type="Gene3D" id="3.40.309.10">
    <property type="entry name" value="Aldehyde Dehydrogenase, Chain A, domain 2"/>
    <property type="match status" value="1"/>
</dbReference>
<reference evidence="7 8" key="1">
    <citation type="submission" date="2016-01" db="EMBL/GenBank/DDBJ databases">
        <title>The new phylogeny of the genus Mycobacterium.</title>
        <authorList>
            <person name="Tarcisio F."/>
            <person name="Conor M."/>
            <person name="Antonella G."/>
            <person name="Elisabetta G."/>
            <person name="Giulia F.S."/>
            <person name="Sara T."/>
            <person name="Anna F."/>
            <person name="Clotilde B."/>
            <person name="Roberto B."/>
            <person name="Veronica D.S."/>
            <person name="Fabio R."/>
            <person name="Monica P."/>
            <person name="Olivier J."/>
            <person name="Enrico T."/>
            <person name="Nicola S."/>
        </authorList>
    </citation>
    <scope>NUCLEOTIDE SEQUENCE [LARGE SCALE GENOMIC DNA]</scope>
    <source>
        <strain evidence="7 8">DSM 45394</strain>
    </source>
</reference>
<feature type="domain" description="Aldehyde dehydrogenase" evidence="6">
    <location>
        <begin position="7"/>
        <end position="459"/>
    </location>
</feature>
<comment type="similarity">
    <text evidence="1 4">Belongs to the aldehyde dehydrogenase family.</text>
</comment>
<evidence type="ECO:0000256" key="2">
    <source>
        <dbReference type="ARBA" id="ARBA00023002"/>
    </source>
</evidence>
<dbReference type="InterPro" id="IPR029510">
    <property type="entry name" value="Ald_DH_CS_GLU"/>
</dbReference>
<evidence type="ECO:0000256" key="5">
    <source>
        <dbReference type="SAM" id="MobiDB-lite"/>
    </source>
</evidence>
<dbReference type="EMBL" id="LQPG01000017">
    <property type="protein sequence ID" value="ORW11491.1"/>
    <property type="molecule type" value="Genomic_DNA"/>
</dbReference>
<dbReference type="Gene3D" id="3.40.605.10">
    <property type="entry name" value="Aldehyde Dehydrogenase, Chain A, domain 1"/>
    <property type="match status" value="1"/>
</dbReference>
<feature type="compositionally biased region" description="Polar residues" evidence="5">
    <location>
        <begin position="1"/>
        <end position="16"/>
    </location>
</feature>
<dbReference type="CDD" id="cd07099">
    <property type="entry name" value="ALDH_DDALDH"/>
    <property type="match status" value="1"/>
</dbReference>
<comment type="caution">
    <text evidence="7">The sequence shown here is derived from an EMBL/GenBank/DDBJ whole genome shotgun (WGS) entry which is preliminary data.</text>
</comment>
<evidence type="ECO:0000256" key="3">
    <source>
        <dbReference type="PROSITE-ProRule" id="PRU10007"/>
    </source>
</evidence>
<evidence type="ECO:0000256" key="4">
    <source>
        <dbReference type="RuleBase" id="RU003345"/>
    </source>
</evidence>
<dbReference type="InterPro" id="IPR016161">
    <property type="entry name" value="Ald_DH/histidinol_DH"/>
</dbReference>
<evidence type="ECO:0000256" key="1">
    <source>
        <dbReference type="ARBA" id="ARBA00009986"/>
    </source>
</evidence>
<dbReference type="Pfam" id="PF00171">
    <property type="entry name" value="Aldedh"/>
    <property type="match status" value="1"/>
</dbReference>
<dbReference type="AlphaFoldDB" id="A0A1X1YKE7"/>
<dbReference type="InterPro" id="IPR015590">
    <property type="entry name" value="Aldehyde_DH_dom"/>
</dbReference>
<feature type="active site" evidence="3">
    <location>
        <position position="239"/>
    </location>
</feature>
<keyword evidence="8" id="KW-1185">Reference proteome</keyword>
<dbReference type="InterPro" id="IPR016163">
    <property type="entry name" value="Ald_DH_C"/>
</dbReference>
<dbReference type="SUPFAM" id="SSF53720">
    <property type="entry name" value="ALDH-like"/>
    <property type="match status" value="1"/>
</dbReference>
<dbReference type="PROSITE" id="PS00687">
    <property type="entry name" value="ALDEHYDE_DEHYDR_GLU"/>
    <property type="match status" value="1"/>
</dbReference>
<evidence type="ECO:0000259" key="6">
    <source>
        <dbReference type="Pfam" id="PF00171"/>
    </source>
</evidence>
<organism evidence="7 8">
    <name type="scientific">Mycolicibacter longobardus</name>
    <dbReference type="NCBI Taxonomy" id="1108812"/>
    <lineage>
        <taxon>Bacteria</taxon>
        <taxon>Bacillati</taxon>
        <taxon>Actinomycetota</taxon>
        <taxon>Actinomycetes</taxon>
        <taxon>Mycobacteriales</taxon>
        <taxon>Mycobacteriaceae</taxon>
        <taxon>Mycolicibacter</taxon>
    </lineage>
</organism>
<dbReference type="Proteomes" id="UP000193866">
    <property type="component" value="Unassembled WGS sequence"/>
</dbReference>
<dbReference type="OrthoDB" id="6882680at2"/>
<dbReference type="PANTHER" id="PTHR43353">
    <property type="entry name" value="SUCCINATE-SEMIALDEHYDE DEHYDROGENASE, MITOCHONDRIAL"/>
    <property type="match status" value="1"/>
</dbReference>
<proteinExistence type="inferred from homology"/>
<evidence type="ECO:0000313" key="8">
    <source>
        <dbReference type="Proteomes" id="UP000193866"/>
    </source>
</evidence>
<dbReference type="PANTHER" id="PTHR43353:SF5">
    <property type="entry name" value="SUCCINATE-SEMIALDEHYDE DEHYDROGENASE, MITOCHONDRIAL"/>
    <property type="match status" value="1"/>
</dbReference>
<dbReference type="GO" id="GO:0004777">
    <property type="term" value="F:succinate-semialdehyde dehydrogenase (NAD+) activity"/>
    <property type="evidence" value="ECO:0007669"/>
    <property type="project" value="TreeGrafter"/>
</dbReference>
<dbReference type="GO" id="GO:0009450">
    <property type="term" value="P:gamma-aminobutyric acid catabolic process"/>
    <property type="evidence" value="ECO:0007669"/>
    <property type="project" value="TreeGrafter"/>
</dbReference>
<dbReference type="FunFam" id="3.40.309.10:FF:000009">
    <property type="entry name" value="Aldehyde dehydrogenase A"/>
    <property type="match status" value="1"/>
</dbReference>
<sequence length="507" mass="54028">MTALQSSTESTITVRNPATGAVSGTVPIDDPETVAAKAAELVQAQPEWEALGPTGRKRWMLKWQGWILDNADRITEVLMSETGKSHVDASLEPVATGDAIAYWATHAKEFLADRHPKAHSPIYRVKRFTTAYRPYPLVGVITPWNFPFAMPGLDVPPALAAGAAVLLKPSEVTPLSAVEFVRGWAEIGAPSVLGLTTGYGATGQAVIEHADFLQFTGSTATGRKVAVACAQRLIPYGLELGGKDPAIVLADADLDRAANGIAWGGLFNSGQVCVSVERIYVEAPVYDEFVAKLAARVGEVRQGPDGDTGAMATDAQRDIVAQHVDDATAAGARVLTGGKPTGVGTFFAPTVLADVNPSMTCMTEETFGPTLPVIKVADENEAIRLANDSPYGLSATVWTGDSRRGERLARRLEVGAVNVNDALVNVFCPGLPMGGWKQSGIGYRAGGPSGIIKYCRQQAITAPRLPTQKSELLWYPATKRGMAIALAFMRMFSARGRRRFGLRPRNG</sequence>
<protein>
    <submittedName>
        <fullName evidence="7">Aldehyde dehydrogenase</fullName>
    </submittedName>
</protein>
<dbReference type="RefSeq" id="WP_085264400.1">
    <property type="nucleotide sequence ID" value="NZ_JACKVG010000012.1"/>
</dbReference>
<feature type="region of interest" description="Disordered" evidence="5">
    <location>
        <begin position="1"/>
        <end position="22"/>
    </location>
</feature>
<name>A0A1X1YKE7_9MYCO</name>
<evidence type="ECO:0000313" key="7">
    <source>
        <dbReference type="EMBL" id="ORW11491.1"/>
    </source>
</evidence>
<dbReference type="InterPro" id="IPR050740">
    <property type="entry name" value="Aldehyde_DH_Superfamily"/>
</dbReference>